<comment type="similarity">
    <text evidence="1">Belongs to the universal stress protein A family.</text>
</comment>
<organism evidence="3 4">
    <name type="scientific">Pseudorhodobacter turbinis</name>
    <dbReference type="NCBI Taxonomy" id="2500533"/>
    <lineage>
        <taxon>Bacteria</taxon>
        <taxon>Pseudomonadati</taxon>
        <taxon>Pseudomonadota</taxon>
        <taxon>Alphaproteobacteria</taxon>
        <taxon>Rhodobacterales</taxon>
        <taxon>Paracoccaceae</taxon>
        <taxon>Pseudorhodobacter</taxon>
    </lineage>
</organism>
<gene>
    <name evidence="3" type="ORF">EOK75_19520</name>
</gene>
<dbReference type="InterPro" id="IPR014729">
    <property type="entry name" value="Rossmann-like_a/b/a_fold"/>
</dbReference>
<evidence type="ECO:0000313" key="4">
    <source>
        <dbReference type="Proteomes" id="UP000298631"/>
    </source>
</evidence>
<reference evidence="3 4" key="1">
    <citation type="submission" date="2019-05" db="EMBL/GenBank/DDBJ databases">
        <title>Pseudorhodobacter turbinis sp. nov., isolated from the gut of the Korean turban shell.</title>
        <authorList>
            <person name="Jeong Y.-S."/>
            <person name="Kang W.-R."/>
            <person name="Bae J.-W."/>
        </authorList>
    </citation>
    <scope>NUCLEOTIDE SEQUENCE [LARGE SCALE GENOMIC DNA]</scope>
    <source>
        <strain evidence="3 4">S12M18</strain>
        <plasmid evidence="3 4">unnamed1</plasmid>
    </source>
</reference>
<evidence type="ECO:0000259" key="2">
    <source>
        <dbReference type="Pfam" id="PF00582"/>
    </source>
</evidence>
<sequence>MYKHILVAVGFDDEHDPEQSLQAASILADKGARVSILHVQEEVPNFAITYMPEGYGEKLKVAIKDRLDALASRFETGTGILLEGHSGRTILDWAKANSVDCIVIASHRPGLQDYLLGSTAGRVVRHAQCSVHVVR</sequence>
<dbReference type="RefSeq" id="WP_137195654.1">
    <property type="nucleotide sequence ID" value="NZ_CP039965.1"/>
</dbReference>
<dbReference type="Pfam" id="PF00582">
    <property type="entry name" value="Usp"/>
    <property type="match status" value="1"/>
</dbReference>
<evidence type="ECO:0000256" key="1">
    <source>
        <dbReference type="ARBA" id="ARBA00008791"/>
    </source>
</evidence>
<dbReference type="PANTHER" id="PTHR46268:SF6">
    <property type="entry name" value="UNIVERSAL STRESS PROTEIN UP12"/>
    <property type="match status" value="1"/>
</dbReference>
<accession>A0A4V1E1E4</accession>
<keyword evidence="4" id="KW-1185">Reference proteome</keyword>
<dbReference type="PANTHER" id="PTHR46268">
    <property type="entry name" value="STRESS RESPONSE PROTEIN NHAX"/>
    <property type="match status" value="1"/>
</dbReference>
<dbReference type="SUPFAM" id="SSF52402">
    <property type="entry name" value="Adenine nucleotide alpha hydrolases-like"/>
    <property type="match status" value="1"/>
</dbReference>
<proteinExistence type="inferred from homology"/>
<dbReference type="EMBL" id="CP039965">
    <property type="protein sequence ID" value="QCO57844.1"/>
    <property type="molecule type" value="Genomic_DNA"/>
</dbReference>
<dbReference type="OrthoDB" id="9792500at2"/>
<keyword evidence="3" id="KW-0614">Plasmid</keyword>
<dbReference type="InterPro" id="IPR006015">
    <property type="entry name" value="Universal_stress_UspA"/>
</dbReference>
<dbReference type="Gene3D" id="3.40.50.620">
    <property type="entry name" value="HUPs"/>
    <property type="match status" value="1"/>
</dbReference>
<protein>
    <submittedName>
        <fullName evidence="3">Universal stress protein</fullName>
    </submittedName>
</protein>
<feature type="domain" description="UspA" evidence="2">
    <location>
        <begin position="1"/>
        <end position="135"/>
    </location>
</feature>
<geneLocation type="plasmid" evidence="3 4">
    <name>unnamed1</name>
</geneLocation>
<dbReference type="AlphaFoldDB" id="A0A4V1E1E4"/>
<evidence type="ECO:0000313" key="3">
    <source>
        <dbReference type="EMBL" id="QCO57844.1"/>
    </source>
</evidence>
<dbReference type="CDD" id="cd00293">
    <property type="entry name" value="USP-like"/>
    <property type="match status" value="1"/>
</dbReference>
<dbReference type="InterPro" id="IPR006016">
    <property type="entry name" value="UspA"/>
</dbReference>
<dbReference type="KEGG" id="pseb:EOK75_19520"/>
<dbReference type="PRINTS" id="PR01438">
    <property type="entry name" value="UNVRSLSTRESS"/>
</dbReference>
<dbReference type="Proteomes" id="UP000298631">
    <property type="component" value="Plasmid unnamed1"/>
</dbReference>
<name>A0A4V1E1E4_9RHOB</name>